<evidence type="ECO:0000313" key="2">
    <source>
        <dbReference type="EMBL" id="GAH95451.1"/>
    </source>
</evidence>
<evidence type="ECO:0000256" key="1">
    <source>
        <dbReference type="ARBA" id="ARBA00023235"/>
    </source>
</evidence>
<dbReference type="Pfam" id="PF00121">
    <property type="entry name" value="TIM"/>
    <property type="match status" value="1"/>
</dbReference>
<dbReference type="InterPro" id="IPR000652">
    <property type="entry name" value="Triosephosphate_isomerase"/>
</dbReference>
<organism evidence="2">
    <name type="scientific">marine sediment metagenome</name>
    <dbReference type="NCBI Taxonomy" id="412755"/>
    <lineage>
        <taxon>unclassified sequences</taxon>
        <taxon>metagenomes</taxon>
        <taxon>ecological metagenomes</taxon>
    </lineage>
</organism>
<accession>X1JL63</accession>
<dbReference type="GO" id="GO:0005829">
    <property type="term" value="C:cytosol"/>
    <property type="evidence" value="ECO:0007669"/>
    <property type="project" value="TreeGrafter"/>
</dbReference>
<proteinExistence type="predicted"/>
<dbReference type="GO" id="GO:0046166">
    <property type="term" value="P:glyceraldehyde-3-phosphate biosynthetic process"/>
    <property type="evidence" value="ECO:0007669"/>
    <property type="project" value="TreeGrafter"/>
</dbReference>
<dbReference type="InterPro" id="IPR035990">
    <property type="entry name" value="TIM_sf"/>
</dbReference>
<dbReference type="InterPro" id="IPR013785">
    <property type="entry name" value="Aldolase_TIM"/>
</dbReference>
<dbReference type="GO" id="GO:0006094">
    <property type="term" value="P:gluconeogenesis"/>
    <property type="evidence" value="ECO:0007669"/>
    <property type="project" value="TreeGrafter"/>
</dbReference>
<gene>
    <name evidence="2" type="ORF">S03H2_71903</name>
</gene>
<dbReference type="CDD" id="cd00311">
    <property type="entry name" value="TIM"/>
    <property type="match status" value="1"/>
</dbReference>
<dbReference type="PANTHER" id="PTHR21139:SF42">
    <property type="entry name" value="TRIOSEPHOSPHATE ISOMERASE"/>
    <property type="match status" value="1"/>
</dbReference>
<dbReference type="EMBL" id="BARU01048336">
    <property type="protein sequence ID" value="GAH95451.1"/>
    <property type="molecule type" value="Genomic_DNA"/>
</dbReference>
<name>X1JL63_9ZZZZ</name>
<dbReference type="GO" id="GO:0004807">
    <property type="term" value="F:triose-phosphate isomerase activity"/>
    <property type="evidence" value="ECO:0007669"/>
    <property type="project" value="InterPro"/>
</dbReference>
<dbReference type="AlphaFoldDB" id="X1JL63"/>
<reference evidence="2" key="1">
    <citation type="journal article" date="2014" name="Front. Microbiol.">
        <title>High frequency of phylogenetically diverse reductive dehalogenase-homologous genes in deep subseafloor sedimentary metagenomes.</title>
        <authorList>
            <person name="Kawai M."/>
            <person name="Futagami T."/>
            <person name="Toyoda A."/>
            <person name="Takaki Y."/>
            <person name="Nishi S."/>
            <person name="Hori S."/>
            <person name="Arai W."/>
            <person name="Tsubouchi T."/>
            <person name="Morono Y."/>
            <person name="Uchiyama I."/>
            <person name="Ito T."/>
            <person name="Fujiyama A."/>
            <person name="Inagaki F."/>
            <person name="Takami H."/>
        </authorList>
    </citation>
    <scope>NUCLEOTIDE SEQUENCE</scope>
    <source>
        <strain evidence="2">Expedition CK06-06</strain>
    </source>
</reference>
<keyword evidence="1" id="KW-0413">Isomerase</keyword>
<evidence type="ECO:0008006" key="3">
    <source>
        <dbReference type="Google" id="ProtNLM"/>
    </source>
</evidence>
<dbReference type="InterPro" id="IPR020861">
    <property type="entry name" value="Triosephosphate_isomerase_AS"/>
</dbReference>
<sequence length="78" mass="8358">NEAGRTEEVVTGQLRSSLAGINHLNGLIIAYEPVWAIGTGKAATGEQANETIGFIRRNLAELYGKRVAQDTRILYGGS</sequence>
<dbReference type="GO" id="GO:0019563">
    <property type="term" value="P:glycerol catabolic process"/>
    <property type="evidence" value="ECO:0007669"/>
    <property type="project" value="TreeGrafter"/>
</dbReference>
<dbReference type="Gene3D" id="3.20.20.70">
    <property type="entry name" value="Aldolase class I"/>
    <property type="match status" value="1"/>
</dbReference>
<dbReference type="GO" id="GO:0006096">
    <property type="term" value="P:glycolytic process"/>
    <property type="evidence" value="ECO:0007669"/>
    <property type="project" value="TreeGrafter"/>
</dbReference>
<dbReference type="SUPFAM" id="SSF51351">
    <property type="entry name" value="Triosephosphate isomerase (TIM)"/>
    <property type="match status" value="1"/>
</dbReference>
<feature type="non-terminal residue" evidence="2">
    <location>
        <position position="1"/>
    </location>
</feature>
<dbReference type="PROSITE" id="PS00171">
    <property type="entry name" value="TIM_1"/>
    <property type="match status" value="1"/>
</dbReference>
<dbReference type="PANTHER" id="PTHR21139">
    <property type="entry name" value="TRIOSEPHOSPHATE ISOMERASE"/>
    <property type="match status" value="1"/>
</dbReference>
<protein>
    <recommendedName>
        <fullName evidence="3">Triosephosphate isomerase</fullName>
    </recommendedName>
</protein>
<dbReference type="PROSITE" id="PS51440">
    <property type="entry name" value="TIM_2"/>
    <property type="match status" value="1"/>
</dbReference>
<comment type="caution">
    <text evidence="2">The sequence shown here is derived from an EMBL/GenBank/DDBJ whole genome shotgun (WGS) entry which is preliminary data.</text>
</comment>
<feature type="non-terminal residue" evidence="2">
    <location>
        <position position="78"/>
    </location>
</feature>